<evidence type="ECO:0000259" key="6">
    <source>
        <dbReference type="Pfam" id="PF03717"/>
    </source>
</evidence>
<evidence type="ECO:0000256" key="4">
    <source>
        <dbReference type="SAM" id="Phobius"/>
    </source>
</evidence>
<keyword evidence="2 7" id="KW-0645">Protease</keyword>
<gene>
    <name evidence="7" type="primary">ftsI</name>
    <name evidence="7" type="ORF">AMOL_2334</name>
    <name evidence="8" type="ORF">CPU12_12525</name>
</gene>
<dbReference type="Pfam" id="PF03717">
    <property type="entry name" value="PBP_dimer"/>
    <property type="match status" value="1"/>
</dbReference>
<feature type="transmembrane region" description="Helical" evidence="4">
    <location>
        <begin position="15"/>
        <end position="34"/>
    </location>
</feature>
<dbReference type="KEGG" id="amol:AMOL_2334"/>
<keyword evidence="3 4" id="KW-0472">Membrane</keyword>
<dbReference type="RefSeq" id="WP_099343460.1">
    <property type="nucleotide sequence ID" value="NZ_CP032098.1"/>
</dbReference>
<dbReference type="Proteomes" id="UP000262712">
    <property type="component" value="Chromosome"/>
</dbReference>
<dbReference type="GO" id="GO:0005886">
    <property type="term" value="C:plasma membrane"/>
    <property type="evidence" value="ECO:0007669"/>
    <property type="project" value="TreeGrafter"/>
</dbReference>
<dbReference type="Pfam" id="PF00905">
    <property type="entry name" value="Transpeptidase"/>
    <property type="match status" value="1"/>
</dbReference>
<dbReference type="InterPro" id="IPR012338">
    <property type="entry name" value="Beta-lactam/transpept-like"/>
</dbReference>
<dbReference type="Proteomes" id="UP000221222">
    <property type="component" value="Unassembled WGS sequence"/>
</dbReference>
<protein>
    <submittedName>
        <fullName evidence="7">Cell division protein FtsI / penicillin-binding protein</fullName>
        <ecNumber evidence="7">3.4.16.4</ecNumber>
    </submittedName>
    <submittedName>
        <fullName evidence="8">Cell division protein FtsW</fullName>
    </submittedName>
</protein>
<sequence length="627" mass="71625">MTSNNIENVNKTKKIAILFLLILLFLIILVFSIANTMTKDRRMPSLQITKKELAVRGDIVSSDNFKIASSKKLYKASIDTRFLDLNKKELFLKLFSIYSNISYNKLKRKVDESIKDHPGYLVLSYNVDSRTAKNLKELGFKLRRLKVFKAKEIAGGRVLQGLNIIESGEKRIYSYNNTLTPVVGYIRKFESENGKTKVKGIKGLERKYDALLNNTEDGILEGNRDVLSYISFDKNSIIKKREDGAKLVLNIPLKLQKNIEMILDKYKEKLSAQEIIVSVMDSKTGKILSLASSNRFNPESIRQEDIPSLNVSAIEYQFEPGSVIKPIAMALALDKNRVKKDEIFFAYNDNGKPNNKGEFRRGRYKIDRFYIKDDHQFSKHYLTIDDIIMYSSNIGLLQIIQRLKGAEIYEGYKRFGFTRKTGIDLPYEKVGEIPPIYKLAAGEDKNQDNVFKATISYGQGMTSTFMQVLKAYSVFNNHGYSVTPRIVSYLQMDNKKYKPEEIHKEKVISDNAANKLKNILIKTVKYGTGKAAYMDNLIIGGKTGTANIPRGGKYLKEYISSFFGFVNDEKENSYTIGVTVIKPNSTGRYWYYYYASQSAVPIFKEIVKNLVSLNYLTPKKDIISNKN</sequence>
<dbReference type="EC" id="3.4.16.4" evidence="7"/>
<evidence type="ECO:0000259" key="5">
    <source>
        <dbReference type="Pfam" id="PF00905"/>
    </source>
</evidence>
<evidence type="ECO:0000313" key="7">
    <source>
        <dbReference type="EMBL" id="AXX93281.1"/>
    </source>
</evidence>
<reference evidence="7 10" key="2">
    <citation type="submission" date="2018-08" db="EMBL/GenBank/DDBJ databases">
        <title>Complete genome of the Arcobacter molluscorum type strain LMG 25693.</title>
        <authorList>
            <person name="Miller W.G."/>
            <person name="Yee E."/>
            <person name="Bono J.L."/>
        </authorList>
    </citation>
    <scope>NUCLEOTIDE SEQUENCE [LARGE SCALE GENOMIC DNA]</scope>
    <source>
        <strain evidence="7 10">CECT 7696</strain>
    </source>
</reference>
<keyword evidence="4" id="KW-1133">Transmembrane helix</keyword>
<dbReference type="PANTHER" id="PTHR30627">
    <property type="entry name" value="PEPTIDOGLYCAN D,D-TRANSPEPTIDASE"/>
    <property type="match status" value="1"/>
</dbReference>
<name>A0A2G1DFF7_9BACT</name>
<dbReference type="SUPFAM" id="SSF56601">
    <property type="entry name" value="beta-lactamase/transpeptidase-like"/>
    <property type="match status" value="1"/>
</dbReference>
<evidence type="ECO:0000313" key="10">
    <source>
        <dbReference type="Proteomes" id="UP000262712"/>
    </source>
</evidence>
<keyword evidence="8" id="KW-0132">Cell division</keyword>
<feature type="domain" description="Penicillin-binding protein transpeptidase" evidence="5">
    <location>
        <begin position="277"/>
        <end position="607"/>
    </location>
</feature>
<accession>A0A2G1DFF7</accession>
<dbReference type="Gene3D" id="3.90.1310.10">
    <property type="entry name" value="Penicillin-binding protein 2a (Domain 2)"/>
    <property type="match status" value="1"/>
</dbReference>
<keyword evidence="7" id="KW-0378">Hydrolase</keyword>
<evidence type="ECO:0000256" key="2">
    <source>
        <dbReference type="ARBA" id="ARBA00022645"/>
    </source>
</evidence>
<dbReference type="GO" id="GO:0008658">
    <property type="term" value="F:penicillin binding"/>
    <property type="evidence" value="ECO:0007669"/>
    <property type="project" value="InterPro"/>
</dbReference>
<reference evidence="8 9" key="1">
    <citation type="submission" date="2017-09" db="EMBL/GenBank/DDBJ databases">
        <title>Arcobacter canalis sp. nov., a new species isolated from a water canal contaminated with urban sewage.</title>
        <authorList>
            <person name="Perez-Cataluna A."/>
            <person name="Salas-Masso N."/>
            <person name="Figueras M.J."/>
        </authorList>
    </citation>
    <scope>NUCLEOTIDE SEQUENCE [LARGE SCALE GENOMIC DNA]</scope>
    <source>
        <strain evidence="8 9">F98-3</strain>
    </source>
</reference>
<feature type="domain" description="Penicillin-binding protein dimerisation" evidence="6">
    <location>
        <begin position="54"/>
        <end position="214"/>
    </location>
</feature>
<dbReference type="EMBL" id="CP032098">
    <property type="protein sequence ID" value="AXX93281.1"/>
    <property type="molecule type" value="Genomic_DNA"/>
</dbReference>
<keyword evidence="2 7" id="KW-0121">Carboxypeptidase</keyword>
<dbReference type="GO" id="GO:0009002">
    <property type="term" value="F:serine-type D-Ala-D-Ala carboxypeptidase activity"/>
    <property type="evidence" value="ECO:0007669"/>
    <property type="project" value="UniProtKB-EC"/>
</dbReference>
<dbReference type="GO" id="GO:0071555">
    <property type="term" value="P:cell wall organization"/>
    <property type="evidence" value="ECO:0007669"/>
    <property type="project" value="TreeGrafter"/>
</dbReference>
<dbReference type="InterPro" id="IPR036138">
    <property type="entry name" value="PBP_dimer_sf"/>
</dbReference>
<dbReference type="InterPro" id="IPR005311">
    <property type="entry name" value="PBP_dimer"/>
</dbReference>
<comment type="subcellular location">
    <subcellularLocation>
        <location evidence="1">Membrane</location>
    </subcellularLocation>
</comment>
<evidence type="ECO:0000313" key="9">
    <source>
        <dbReference type="Proteomes" id="UP000221222"/>
    </source>
</evidence>
<evidence type="ECO:0000313" key="8">
    <source>
        <dbReference type="EMBL" id="PHO17066.1"/>
    </source>
</evidence>
<evidence type="ECO:0000256" key="1">
    <source>
        <dbReference type="ARBA" id="ARBA00004370"/>
    </source>
</evidence>
<dbReference type="PANTHER" id="PTHR30627:SF1">
    <property type="entry name" value="PEPTIDOGLYCAN D,D-TRANSPEPTIDASE FTSI"/>
    <property type="match status" value="1"/>
</dbReference>
<proteinExistence type="predicted"/>
<dbReference type="Gene3D" id="3.30.450.330">
    <property type="match status" value="1"/>
</dbReference>
<dbReference type="InterPro" id="IPR050515">
    <property type="entry name" value="Beta-lactam/transpept"/>
</dbReference>
<organism evidence="8 9">
    <name type="scientific">Malaciobacter molluscorum LMG 25693</name>
    <dbReference type="NCBI Taxonomy" id="870501"/>
    <lineage>
        <taxon>Bacteria</taxon>
        <taxon>Pseudomonadati</taxon>
        <taxon>Campylobacterota</taxon>
        <taxon>Epsilonproteobacteria</taxon>
        <taxon>Campylobacterales</taxon>
        <taxon>Arcobacteraceae</taxon>
        <taxon>Malaciobacter</taxon>
    </lineage>
</organism>
<keyword evidence="8" id="KW-0131">Cell cycle</keyword>
<keyword evidence="9" id="KW-1185">Reference proteome</keyword>
<keyword evidence="4" id="KW-0812">Transmembrane</keyword>
<evidence type="ECO:0000256" key="3">
    <source>
        <dbReference type="ARBA" id="ARBA00023136"/>
    </source>
</evidence>
<dbReference type="Gene3D" id="3.40.710.10">
    <property type="entry name" value="DD-peptidase/beta-lactamase superfamily"/>
    <property type="match status" value="1"/>
</dbReference>
<dbReference type="AlphaFoldDB" id="A0A2G1DFF7"/>
<dbReference type="InterPro" id="IPR001460">
    <property type="entry name" value="PCN-bd_Tpept"/>
</dbReference>
<dbReference type="GO" id="GO:0051301">
    <property type="term" value="P:cell division"/>
    <property type="evidence" value="ECO:0007669"/>
    <property type="project" value="UniProtKB-KW"/>
</dbReference>
<dbReference type="EMBL" id="NXFY01000025">
    <property type="protein sequence ID" value="PHO17066.1"/>
    <property type="molecule type" value="Genomic_DNA"/>
</dbReference>
<dbReference type="SUPFAM" id="SSF56519">
    <property type="entry name" value="Penicillin binding protein dimerisation domain"/>
    <property type="match status" value="1"/>
</dbReference>